<dbReference type="GO" id="GO:0008654">
    <property type="term" value="P:phospholipid biosynthetic process"/>
    <property type="evidence" value="ECO:0007669"/>
    <property type="project" value="UniProtKB-KW"/>
</dbReference>
<evidence type="ECO:0000256" key="6">
    <source>
        <dbReference type="ARBA" id="ARBA00022741"/>
    </source>
</evidence>
<dbReference type="PANTHER" id="PTHR12358">
    <property type="entry name" value="SPHINGOSINE KINASE"/>
    <property type="match status" value="1"/>
</dbReference>
<keyword evidence="3" id="KW-0444">Lipid biosynthesis</keyword>
<evidence type="ECO:0000313" key="14">
    <source>
        <dbReference type="EMBL" id="KRL45441.1"/>
    </source>
</evidence>
<dbReference type="InterPro" id="IPR017438">
    <property type="entry name" value="ATP-NAD_kinase_N"/>
</dbReference>
<comment type="similarity">
    <text evidence="2">Belongs to the diacylglycerol/lipid kinase family.</text>
</comment>
<dbReference type="InterPro" id="IPR016064">
    <property type="entry name" value="NAD/diacylglycerol_kinase_sf"/>
</dbReference>
<keyword evidence="15" id="KW-1185">Reference proteome</keyword>
<keyword evidence="10" id="KW-0443">Lipid metabolism</keyword>
<keyword evidence="12" id="KW-1208">Phospholipid metabolism</keyword>
<keyword evidence="5" id="KW-0479">Metal-binding</keyword>
<comment type="cofactor">
    <cofactor evidence="1">
        <name>Mg(2+)</name>
        <dbReference type="ChEBI" id="CHEBI:18420"/>
    </cofactor>
</comment>
<evidence type="ECO:0000256" key="3">
    <source>
        <dbReference type="ARBA" id="ARBA00022516"/>
    </source>
</evidence>
<evidence type="ECO:0000259" key="13">
    <source>
        <dbReference type="PROSITE" id="PS50146"/>
    </source>
</evidence>
<keyword evidence="4" id="KW-0808">Transferase</keyword>
<evidence type="ECO:0000256" key="7">
    <source>
        <dbReference type="ARBA" id="ARBA00022777"/>
    </source>
</evidence>
<sequence length="327" mass="36740">MIYFFYLKGTKMSEIKKIEIILNHLAGNGRAKSACNKVTEFLEKNSLVYEVHPTKKAGDGVRIARKLADENQTGVKIVVIGGDGTLNQAVNGIKQSNYPQTPLGYIPGGSGNDFCRGIKLKVKDPVILMQTILAMKEPQRIDVGKALGPKFEHYFVNNIGIGFDASTVYFTNHSERKEFLNKLHLGTLSYFTNLLKVIKHQPAFGLGVDFGYRHKHFDSAYIVVATNHPYFGGGFAIDPTASPFNHHLNLVVVKKITGMTFVKLFSKLLTNGSHLQDKNVWHIEKTNFKLHNYTNQHGQMDGEELAQHEFQLSFTIDSQLFWLPITN</sequence>
<evidence type="ECO:0000256" key="12">
    <source>
        <dbReference type="ARBA" id="ARBA00023264"/>
    </source>
</evidence>
<dbReference type="Pfam" id="PF00781">
    <property type="entry name" value="DAGK_cat"/>
    <property type="match status" value="1"/>
</dbReference>
<evidence type="ECO:0000256" key="10">
    <source>
        <dbReference type="ARBA" id="ARBA00023098"/>
    </source>
</evidence>
<keyword evidence="7" id="KW-0418">Kinase</keyword>
<dbReference type="PATRIC" id="fig|1423770.3.peg.365"/>
<dbReference type="GO" id="GO:0005886">
    <property type="term" value="C:plasma membrane"/>
    <property type="evidence" value="ECO:0007669"/>
    <property type="project" value="TreeGrafter"/>
</dbReference>
<dbReference type="STRING" id="1423770.FD29_GL000361"/>
<protein>
    <recommendedName>
        <fullName evidence="13">DAGKc domain-containing protein</fullName>
    </recommendedName>
</protein>
<keyword evidence="8" id="KW-0067">ATP-binding</keyword>
<gene>
    <name evidence="14" type="ORF">FD29_GL000361</name>
</gene>
<dbReference type="GO" id="GO:0046872">
    <property type="term" value="F:metal ion binding"/>
    <property type="evidence" value="ECO:0007669"/>
    <property type="project" value="UniProtKB-KW"/>
</dbReference>
<proteinExistence type="inferred from homology"/>
<dbReference type="SMART" id="SM00046">
    <property type="entry name" value="DAGKc"/>
    <property type="match status" value="1"/>
</dbReference>
<organism evidence="14 15">
    <name type="scientific">Companilactobacillus mindensis DSM 14500</name>
    <dbReference type="NCBI Taxonomy" id="1423770"/>
    <lineage>
        <taxon>Bacteria</taxon>
        <taxon>Bacillati</taxon>
        <taxon>Bacillota</taxon>
        <taxon>Bacilli</taxon>
        <taxon>Lactobacillales</taxon>
        <taxon>Lactobacillaceae</taxon>
        <taxon>Companilactobacillus</taxon>
    </lineage>
</organism>
<dbReference type="InterPro" id="IPR001206">
    <property type="entry name" value="Diacylglycerol_kinase_cat_dom"/>
</dbReference>
<keyword evidence="9" id="KW-0460">Magnesium</keyword>
<evidence type="ECO:0000256" key="4">
    <source>
        <dbReference type="ARBA" id="ARBA00022679"/>
    </source>
</evidence>
<keyword evidence="6" id="KW-0547">Nucleotide-binding</keyword>
<dbReference type="GO" id="GO:0005524">
    <property type="term" value="F:ATP binding"/>
    <property type="evidence" value="ECO:0007669"/>
    <property type="project" value="UniProtKB-KW"/>
</dbReference>
<dbReference type="Gene3D" id="3.40.50.10330">
    <property type="entry name" value="Probable inorganic polyphosphate/atp-NAD kinase, domain 1"/>
    <property type="match status" value="1"/>
</dbReference>
<comment type="caution">
    <text evidence="14">The sequence shown here is derived from an EMBL/GenBank/DDBJ whole genome shotgun (WGS) entry which is preliminary data.</text>
</comment>
<evidence type="ECO:0000256" key="1">
    <source>
        <dbReference type="ARBA" id="ARBA00001946"/>
    </source>
</evidence>
<dbReference type="AlphaFoldDB" id="A0A0R1QLY2"/>
<evidence type="ECO:0000313" key="15">
    <source>
        <dbReference type="Proteomes" id="UP000050872"/>
    </source>
</evidence>
<evidence type="ECO:0000256" key="5">
    <source>
        <dbReference type="ARBA" id="ARBA00022723"/>
    </source>
</evidence>
<dbReference type="Proteomes" id="UP000050872">
    <property type="component" value="Unassembled WGS sequence"/>
</dbReference>
<evidence type="ECO:0000256" key="11">
    <source>
        <dbReference type="ARBA" id="ARBA00023209"/>
    </source>
</evidence>
<dbReference type="Pfam" id="PF19279">
    <property type="entry name" value="YegS_C"/>
    <property type="match status" value="1"/>
</dbReference>
<evidence type="ECO:0000256" key="9">
    <source>
        <dbReference type="ARBA" id="ARBA00022842"/>
    </source>
</evidence>
<dbReference type="InterPro" id="IPR005218">
    <property type="entry name" value="Diacylglycerol/lipid_kinase"/>
</dbReference>
<reference evidence="14 15" key="1">
    <citation type="journal article" date="2015" name="Genome Announc.">
        <title>Expanding the biotechnology potential of lactobacilli through comparative genomics of 213 strains and associated genera.</title>
        <authorList>
            <person name="Sun Z."/>
            <person name="Harris H.M."/>
            <person name="McCann A."/>
            <person name="Guo C."/>
            <person name="Argimon S."/>
            <person name="Zhang W."/>
            <person name="Yang X."/>
            <person name="Jeffery I.B."/>
            <person name="Cooney J.C."/>
            <person name="Kagawa T.F."/>
            <person name="Liu W."/>
            <person name="Song Y."/>
            <person name="Salvetti E."/>
            <person name="Wrobel A."/>
            <person name="Rasinkangas P."/>
            <person name="Parkhill J."/>
            <person name="Rea M.C."/>
            <person name="O'Sullivan O."/>
            <person name="Ritari J."/>
            <person name="Douillard F.P."/>
            <person name="Paul Ross R."/>
            <person name="Yang R."/>
            <person name="Briner A.E."/>
            <person name="Felis G.E."/>
            <person name="de Vos W.M."/>
            <person name="Barrangou R."/>
            <person name="Klaenhammer T.R."/>
            <person name="Caufield P.W."/>
            <person name="Cui Y."/>
            <person name="Zhang H."/>
            <person name="O'Toole P.W."/>
        </authorList>
    </citation>
    <scope>NUCLEOTIDE SEQUENCE [LARGE SCALE GENOMIC DNA]</scope>
    <source>
        <strain evidence="14 15">DSM 14500</strain>
    </source>
</reference>
<dbReference type="Gene3D" id="2.60.200.40">
    <property type="match status" value="1"/>
</dbReference>
<dbReference type="PANTHER" id="PTHR12358:SF106">
    <property type="entry name" value="LIPID KINASE YEGS"/>
    <property type="match status" value="1"/>
</dbReference>
<evidence type="ECO:0000256" key="8">
    <source>
        <dbReference type="ARBA" id="ARBA00022840"/>
    </source>
</evidence>
<keyword evidence="11" id="KW-0594">Phospholipid biosynthesis</keyword>
<evidence type="ECO:0000256" key="2">
    <source>
        <dbReference type="ARBA" id="ARBA00005983"/>
    </source>
</evidence>
<dbReference type="InterPro" id="IPR045540">
    <property type="entry name" value="YegS/DAGK_C"/>
</dbReference>
<accession>A0A0R1QLY2</accession>
<dbReference type="InterPro" id="IPR050187">
    <property type="entry name" value="Lipid_Phosphate_FormReg"/>
</dbReference>
<name>A0A0R1QLY2_9LACO</name>
<feature type="domain" description="DAGKc" evidence="13">
    <location>
        <begin position="13"/>
        <end position="150"/>
    </location>
</feature>
<dbReference type="EMBL" id="AZEZ01000013">
    <property type="protein sequence ID" value="KRL45441.1"/>
    <property type="molecule type" value="Genomic_DNA"/>
</dbReference>
<dbReference type="NCBIfam" id="TIGR00147">
    <property type="entry name" value="YegS/Rv2252/BmrU family lipid kinase"/>
    <property type="match status" value="1"/>
</dbReference>
<dbReference type="GO" id="GO:0016301">
    <property type="term" value="F:kinase activity"/>
    <property type="evidence" value="ECO:0007669"/>
    <property type="project" value="UniProtKB-KW"/>
</dbReference>
<dbReference type="SUPFAM" id="SSF111331">
    <property type="entry name" value="NAD kinase/diacylglycerol kinase-like"/>
    <property type="match status" value="1"/>
</dbReference>
<dbReference type="PROSITE" id="PS50146">
    <property type="entry name" value="DAGK"/>
    <property type="match status" value="1"/>
</dbReference>